<proteinExistence type="predicted"/>
<reference evidence="3 4" key="1">
    <citation type="submission" date="2018-03" db="EMBL/GenBank/DDBJ databases">
        <title>Draft genome sequence of the first documented clinical Siccibacter turicensis isolate in Austria.</title>
        <authorList>
            <person name="Lepuschitz S."/>
            <person name="Pekard-Amenitsch S."/>
            <person name="Haunold R."/>
            <person name="Schill S."/>
            <person name="Mach R."/>
            <person name="Allerberger F."/>
            <person name="Ruppitsch W."/>
            <person name="Forsythe S.J."/>
        </authorList>
    </citation>
    <scope>NUCLEOTIDE SEQUENCE [LARGE SCALE GENOMIC DNA]</scope>
    <source>
        <strain evidence="3 4">6100069499-17</strain>
    </source>
</reference>
<evidence type="ECO:0000313" key="3">
    <source>
        <dbReference type="EMBL" id="PSN07866.1"/>
    </source>
</evidence>
<dbReference type="Gene3D" id="3.90.550.10">
    <property type="entry name" value="Spore Coat Polysaccharide Biosynthesis Protein SpsA, Chain A"/>
    <property type="match status" value="1"/>
</dbReference>
<dbReference type="SUPFAM" id="SSF53448">
    <property type="entry name" value="Nucleotide-diphospho-sugar transferases"/>
    <property type="match status" value="1"/>
</dbReference>
<dbReference type="OrthoDB" id="9802649at2"/>
<dbReference type="Proteomes" id="UP000240212">
    <property type="component" value="Unassembled WGS sequence"/>
</dbReference>
<feature type="domain" description="Glycosyltransferase 2-like" evidence="2">
    <location>
        <begin position="393"/>
        <end position="520"/>
    </location>
</feature>
<dbReference type="RefSeq" id="WP_106877444.1">
    <property type="nucleotide sequence ID" value="NZ_PYEP01000004.1"/>
</dbReference>
<dbReference type="PANTHER" id="PTHR43685:SF2">
    <property type="entry name" value="GLYCOSYLTRANSFERASE 2-LIKE DOMAIN-CONTAINING PROTEIN"/>
    <property type="match status" value="1"/>
</dbReference>
<organism evidence="3 4">
    <name type="scientific">Siccibacter turicensis</name>
    <dbReference type="NCBI Taxonomy" id="357233"/>
    <lineage>
        <taxon>Bacteria</taxon>
        <taxon>Pseudomonadati</taxon>
        <taxon>Pseudomonadota</taxon>
        <taxon>Gammaproteobacteria</taxon>
        <taxon>Enterobacterales</taxon>
        <taxon>Enterobacteriaceae</taxon>
        <taxon>Siccibacter</taxon>
    </lineage>
</organism>
<dbReference type="InterPro" id="IPR001173">
    <property type="entry name" value="Glyco_trans_2-like"/>
</dbReference>
<dbReference type="AlphaFoldDB" id="A0A2P8VK13"/>
<evidence type="ECO:0000313" key="4">
    <source>
        <dbReference type="Proteomes" id="UP000240212"/>
    </source>
</evidence>
<dbReference type="GO" id="GO:0016757">
    <property type="term" value="F:glycosyltransferase activity"/>
    <property type="evidence" value="ECO:0007669"/>
    <property type="project" value="InterPro"/>
</dbReference>
<evidence type="ECO:0000259" key="1">
    <source>
        <dbReference type="Pfam" id="PF00534"/>
    </source>
</evidence>
<accession>A0A2P8VK13</accession>
<sequence>MSEHTLAAAHFADTRLLVDEALRRFEGGAQTVILDGLDEDRYHEAAFPLAQAGYRCVNGTPAHRFVRLAHDKQHIVATATNDNFHFLQPVMRLMREQGHLVSEVSSVDLNAQTLIGVLKHCDVAWFEWGDGMVVPASKLPKYCRMVCRIHGYELFQPHFLQANWQNIDEVVVVSEAMKARFIALLGDKLPAMLRITVLGNLTDHQPLARVTPHRNRFYLACVARFSPPKNLHLLLPLMQALVKRDKRYKVFIAGRVEDERMYYSFCQLVETYGLQKHVVYCGTLPGHDMAKWYQDKSCLVSVSYHETQGMGIFEAMLAGLKPVAFNAAGGLHEYLPEQYRVSDIDEAVASITADNAAPEHYAREGEVLLRQAQLRSLYPRLWQREENDARLFSILIPTWNRERYVVPAVCSALTQRDPHFEVVVVDDGSTDGSLALLDGLNDPRLRVIRKAHTNAPDTRNRAIAEAKGDYVVWLDSDDLLHANALRHYRALLAQFSQVDVISCGLEKHGADKQFYSLVNHPPARRLHQVIHGNFISNPGSCVRRSLYARVGGYNPAFVRAHDYEFWSRAVGEAQVMFSACCNVSYRLHDGNLTGVGKRVDLSWEYRIFTALVERYTPQALLPAHSPKAREAFIAARREQLYSQCEVDNLFIVIDAINPPLQHLTSQLALLARQKDRQFHLLIVADKPLPFLGQPVLIADRICPQAIAAYIAQKLPGQFCRSYLLQNAAFTGDATQAVAQLKKSMLGEADVPSLFHRLTA</sequence>
<dbReference type="InterPro" id="IPR001296">
    <property type="entry name" value="Glyco_trans_1"/>
</dbReference>
<dbReference type="Pfam" id="PF00535">
    <property type="entry name" value="Glycos_transf_2"/>
    <property type="match status" value="1"/>
</dbReference>
<comment type="caution">
    <text evidence="3">The sequence shown here is derived from an EMBL/GenBank/DDBJ whole genome shotgun (WGS) entry which is preliminary data.</text>
</comment>
<dbReference type="EMBL" id="PYEP01000004">
    <property type="protein sequence ID" value="PSN07866.1"/>
    <property type="molecule type" value="Genomic_DNA"/>
</dbReference>
<dbReference type="SUPFAM" id="SSF53756">
    <property type="entry name" value="UDP-Glycosyltransferase/glycogen phosphorylase"/>
    <property type="match status" value="1"/>
</dbReference>
<dbReference type="Gene3D" id="3.40.50.2000">
    <property type="entry name" value="Glycogen Phosphorylase B"/>
    <property type="match status" value="1"/>
</dbReference>
<evidence type="ECO:0008006" key="5">
    <source>
        <dbReference type="Google" id="ProtNLM"/>
    </source>
</evidence>
<keyword evidence="4" id="KW-1185">Reference proteome</keyword>
<protein>
    <recommendedName>
        <fullName evidence="5">Glycosyl transferase</fullName>
    </recommendedName>
</protein>
<dbReference type="PANTHER" id="PTHR43685">
    <property type="entry name" value="GLYCOSYLTRANSFERASE"/>
    <property type="match status" value="1"/>
</dbReference>
<name>A0A2P8VK13_9ENTR</name>
<dbReference type="InterPro" id="IPR050834">
    <property type="entry name" value="Glycosyltransf_2"/>
</dbReference>
<gene>
    <name evidence="3" type="ORF">C7G83_12195</name>
</gene>
<dbReference type="CDD" id="cd03801">
    <property type="entry name" value="GT4_PimA-like"/>
    <property type="match status" value="1"/>
</dbReference>
<dbReference type="InterPro" id="IPR029044">
    <property type="entry name" value="Nucleotide-diphossugar_trans"/>
</dbReference>
<feature type="domain" description="Glycosyl transferase family 1" evidence="1">
    <location>
        <begin position="215"/>
        <end position="337"/>
    </location>
</feature>
<evidence type="ECO:0000259" key="2">
    <source>
        <dbReference type="Pfam" id="PF00535"/>
    </source>
</evidence>
<dbReference type="Pfam" id="PF00534">
    <property type="entry name" value="Glycos_transf_1"/>
    <property type="match status" value="1"/>
</dbReference>